<evidence type="ECO:0000313" key="2">
    <source>
        <dbReference type="Proteomes" id="UP001152888"/>
    </source>
</evidence>
<proteinExistence type="predicted"/>
<dbReference type="Proteomes" id="UP001152888">
    <property type="component" value="Unassembled WGS sequence"/>
</dbReference>
<reference evidence="1" key="1">
    <citation type="submission" date="2022-03" db="EMBL/GenBank/DDBJ databases">
        <authorList>
            <person name="Sayadi A."/>
        </authorList>
    </citation>
    <scope>NUCLEOTIDE SEQUENCE</scope>
</reference>
<protein>
    <submittedName>
        <fullName evidence="1">Uncharacterized protein</fullName>
    </submittedName>
</protein>
<dbReference type="EMBL" id="CAKOFQ010007747">
    <property type="protein sequence ID" value="CAH2007420.1"/>
    <property type="molecule type" value="Genomic_DNA"/>
</dbReference>
<sequence length="79" mass="8796">MRLPSTIGAPSCSIPLVPEDLKFSSFLPGASPLDLRSIFFFHLPREILQFVGSYCLQPHFSTDGTRVFIMGESSLLEIH</sequence>
<keyword evidence="2" id="KW-1185">Reference proteome</keyword>
<gene>
    <name evidence="1" type="ORF">ACAOBT_LOCUS29644</name>
</gene>
<dbReference type="AlphaFoldDB" id="A0A9P0Q286"/>
<organism evidence="1 2">
    <name type="scientific">Acanthoscelides obtectus</name>
    <name type="common">Bean weevil</name>
    <name type="synonym">Bruchus obtectus</name>
    <dbReference type="NCBI Taxonomy" id="200917"/>
    <lineage>
        <taxon>Eukaryota</taxon>
        <taxon>Metazoa</taxon>
        <taxon>Ecdysozoa</taxon>
        <taxon>Arthropoda</taxon>
        <taxon>Hexapoda</taxon>
        <taxon>Insecta</taxon>
        <taxon>Pterygota</taxon>
        <taxon>Neoptera</taxon>
        <taxon>Endopterygota</taxon>
        <taxon>Coleoptera</taxon>
        <taxon>Polyphaga</taxon>
        <taxon>Cucujiformia</taxon>
        <taxon>Chrysomeloidea</taxon>
        <taxon>Chrysomelidae</taxon>
        <taxon>Bruchinae</taxon>
        <taxon>Bruchini</taxon>
        <taxon>Acanthoscelides</taxon>
    </lineage>
</organism>
<name>A0A9P0Q286_ACAOB</name>
<evidence type="ECO:0000313" key="1">
    <source>
        <dbReference type="EMBL" id="CAH2007420.1"/>
    </source>
</evidence>
<accession>A0A9P0Q286</accession>
<comment type="caution">
    <text evidence="1">The sequence shown here is derived from an EMBL/GenBank/DDBJ whole genome shotgun (WGS) entry which is preliminary data.</text>
</comment>